<dbReference type="EMBL" id="CP165646">
    <property type="protein sequence ID" value="XDU64873.1"/>
    <property type="molecule type" value="Genomic_DNA"/>
</dbReference>
<dbReference type="RefSeq" id="WP_369713121.1">
    <property type="nucleotide sequence ID" value="NZ_CP165646.1"/>
</dbReference>
<keyword evidence="4 7" id="KW-0238">DNA-binding</keyword>
<name>A0AB39VCV6_9FUSO</name>
<feature type="modified residue" description="4-aspartylphosphate" evidence="6">
    <location>
        <position position="51"/>
    </location>
</feature>
<dbReference type="Pfam" id="PF00072">
    <property type="entry name" value="Response_reg"/>
    <property type="match status" value="1"/>
</dbReference>
<evidence type="ECO:0000256" key="2">
    <source>
        <dbReference type="ARBA" id="ARBA00023012"/>
    </source>
</evidence>
<sequence>MKILLAEDEVDLNNVVTRYLKKNGYSVDSVLDGEEALDYLEYSEYDLVILDIMMPKVDGFEVIKKLRDKGNHTSVLMLTARDSADDKVKGLDLGADDYIVKPFDFNELMARIRAVVRRKYGNSSNKLVIGDLILDTSEKSVTRAGKQIELTGKEYEVLEYLMQSKNRILSREQIKEHVWDFDYEGDSNIIDVLIKNIRKKIDIEDGKQIIYTKRGLGYVIKED</sequence>
<organism evidence="10">
    <name type="scientific">Leptotrichia mesophila</name>
    <dbReference type="NCBI Taxonomy" id="3239303"/>
    <lineage>
        <taxon>Bacteria</taxon>
        <taxon>Fusobacteriati</taxon>
        <taxon>Fusobacteriota</taxon>
        <taxon>Fusobacteriia</taxon>
        <taxon>Fusobacteriales</taxon>
        <taxon>Leptotrichiaceae</taxon>
        <taxon>Leptotrichia</taxon>
    </lineage>
</organism>
<dbReference type="SMART" id="SM00448">
    <property type="entry name" value="REC"/>
    <property type="match status" value="1"/>
</dbReference>
<dbReference type="KEGG" id="lmes:AB8B23_01565"/>
<dbReference type="GO" id="GO:0032993">
    <property type="term" value="C:protein-DNA complex"/>
    <property type="evidence" value="ECO:0007669"/>
    <property type="project" value="TreeGrafter"/>
</dbReference>
<dbReference type="InterPro" id="IPR039420">
    <property type="entry name" value="WalR-like"/>
</dbReference>
<dbReference type="GO" id="GO:0005829">
    <property type="term" value="C:cytosol"/>
    <property type="evidence" value="ECO:0007669"/>
    <property type="project" value="TreeGrafter"/>
</dbReference>
<dbReference type="FunFam" id="3.40.50.2300:FF:000002">
    <property type="entry name" value="DNA-binding response regulator PhoP"/>
    <property type="match status" value="1"/>
</dbReference>
<keyword evidence="3" id="KW-0805">Transcription regulation</keyword>
<dbReference type="PROSITE" id="PS51755">
    <property type="entry name" value="OMPR_PHOB"/>
    <property type="match status" value="1"/>
</dbReference>
<keyword evidence="1 6" id="KW-0597">Phosphoprotein</keyword>
<dbReference type="InterPro" id="IPR001789">
    <property type="entry name" value="Sig_transdc_resp-reg_receiver"/>
</dbReference>
<evidence type="ECO:0000259" key="9">
    <source>
        <dbReference type="PROSITE" id="PS51755"/>
    </source>
</evidence>
<dbReference type="GO" id="GO:0006355">
    <property type="term" value="P:regulation of DNA-templated transcription"/>
    <property type="evidence" value="ECO:0007669"/>
    <property type="project" value="InterPro"/>
</dbReference>
<dbReference type="InterPro" id="IPR001867">
    <property type="entry name" value="OmpR/PhoB-type_DNA-bd"/>
</dbReference>
<evidence type="ECO:0000256" key="3">
    <source>
        <dbReference type="ARBA" id="ARBA00023015"/>
    </source>
</evidence>
<protein>
    <submittedName>
        <fullName evidence="10">Response regulator transcription factor</fullName>
    </submittedName>
</protein>
<dbReference type="CDD" id="cd00383">
    <property type="entry name" value="trans_reg_C"/>
    <property type="match status" value="1"/>
</dbReference>
<dbReference type="PROSITE" id="PS50110">
    <property type="entry name" value="RESPONSE_REGULATORY"/>
    <property type="match status" value="1"/>
</dbReference>
<evidence type="ECO:0000259" key="8">
    <source>
        <dbReference type="PROSITE" id="PS50110"/>
    </source>
</evidence>
<dbReference type="InterPro" id="IPR036388">
    <property type="entry name" value="WH-like_DNA-bd_sf"/>
</dbReference>
<dbReference type="Gene3D" id="3.40.50.2300">
    <property type="match status" value="1"/>
</dbReference>
<dbReference type="PANTHER" id="PTHR48111">
    <property type="entry name" value="REGULATOR OF RPOS"/>
    <property type="match status" value="1"/>
</dbReference>
<feature type="DNA-binding region" description="OmpR/PhoB-type" evidence="7">
    <location>
        <begin position="124"/>
        <end position="222"/>
    </location>
</feature>
<dbReference type="Gene3D" id="6.10.250.690">
    <property type="match status" value="1"/>
</dbReference>
<dbReference type="SUPFAM" id="SSF52172">
    <property type="entry name" value="CheY-like"/>
    <property type="match status" value="1"/>
</dbReference>
<keyword evidence="5" id="KW-0804">Transcription</keyword>
<dbReference type="SMART" id="SM00862">
    <property type="entry name" value="Trans_reg_C"/>
    <property type="match status" value="1"/>
</dbReference>
<evidence type="ECO:0000256" key="7">
    <source>
        <dbReference type="PROSITE-ProRule" id="PRU01091"/>
    </source>
</evidence>
<gene>
    <name evidence="10" type="ORF">AB8B23_01565</name>
</gene>
<feature type="domain" description="OmpR/PhoB-type" evidence="9">
    <location>
        <begin position="124"/>
        <end position="222"/>
    </location>
</feature>
<dbReference type="GO" id="GO:0000976">
    <property type="term" value="F:transcription cis-regulatory region binding"/>
    <property type="evidence" value="ECO:0007669"/>
    <property type="project" value="TreeGrafter"/>
</dbReference>
<reference evidence="10" key="1">
    <citation type="submission" date="2024-07" db="EMBL/GenBank/DDBJ databases">
        <authorList>
            <person name="Li X.-J."/>
            <person name="Wang X."/>
        </authorList>
    </citation>
    <scope>NUCLEOTIDE SEQUENCE</scope>
    <source>
        <strain evidence="10">HSP-342</strain>
    </source>
</reference>
<proteinExistence type="predicted"/>
<dbReference type="AlphaFoldDB" id="A0AB39VCV6"/>
<evidence type="ECO:0000313" key="10">
    <source>
        <dbReference type="EMBL" id="XDU64873.1"/>
    </source>
</evidence>
<accession>A0AB39VCV6</accession>
<evidence type="ECO:0000256" key="5">
    <source>
        <dbReference type="ARBA" id="ARBA00023163"/>
    </source>
</evidence>
<dbReference type="GO" id="GO:0000156">
    <property type="term" value="F:phosphorelay response regulator activity"/>
    <property type="evidence" value="ECO:0007669"/>
    <property type="project" value="TreeGrafter"/>
</dbReference>
<keyword evidence="2" id="KW-0902">Two-component regulatory system</keyword>
<feature type="domain" description="Response regulatory" evidence="8">
    <location>
        <begin position="2"/>
        <end position="116"/>
    </location>
</feature>
<evidence type="ECO:0000256" key="4">
    <source>
        <dbReference type="ARBA" id="ARBA00023125"/>
    </source>
</evidence>
<dbReference type="PANTHER" id="PTHR48111:SF22">
    <property type="entry name" value="REGULATOR OF RPOS"/>
    <property type="match status" value="1"/>
</dbReference>
<dbReference type="Pfam" id="PF00486">
    <property type="entry name" value="Trans_reg_C"/>
    <property type="match status" value="1"/>
</dbReference>
<dbReference type="FunFam" id="1.10.10.10:FF:000005">
    <property type="entry name" value="Two-component system response regulator"/>
    <property type="match status" value="1"/>
</dbReference>
<dbReference type="Gene3D" id="1.10.10.10">
    <property type="entry name" value="Winged helix-like DNA-binding domain superfamily/Winged helix DNA-binding domain"/>
    <property type="match status" value="1"/>
</dbReference>
<dbReference type="InterPro" id="IPR011006">
    <property type="entry name" value="CheY-like_superfamily"/>
</dbReference>
<evidence type="ECO:0000256" key="1">
    <source>
        <dbReference type="ARBA" id="ARBA00022553"/>
    </source>
</evidence>
<evidence type="ECO:0000256" key="6">
    <source>
        <dbReference type="PROSITE-ProRule" id="PRU00169"/>
    </source>
</evidence>